<dbReference type="Gene3D" id="3.30.310.70">
    <property type="entry name" value="TT1751-like domain"/>
    <property type="match status" value="1"/>
</dbReference>
<dbReference type="SUPFAM" id="SSF103247">
    <property type="entry name" value="TT1751-like"/>
    <property type="match status" value="1"/>
</dbReference>
<reference evidence="4" key="1">
    <citation type="submission" date="2016-10" db="EMBL/GenBank/DDBJ databases">
        <authorList>
            <person name="Varghese N."/>
            <person name="Submissions S."/>
        </authorList>
    </citation>
    <scope>NUCLEOTIDE SEQUENCE [LARGE SCALE GENOMIC DNA]</scope>
    <source>
        <strain evidence="4">AAP</strain>
    </source>
</reference>
<keyword evidence="1" id="KW-0732">Signal</keyword>
<dbReference type="STRING" id="48727.SAMN05192555_10452"/>
<gene>
    <name evidence="3" type="ORF">SAMN05192555_10452</name>
</gene>
<organism evidence="3 4">
    <name type="scientific">Franzmannia pantelleriensis</name>
    <dbReference type="NCBI Taxonomy" id="48727"/>
    <lineage>
        <taxon>Bacteria</taxon>
        <taxon>Pseudomonadati</taxon>
        <taxon>Pseudomonadota</taxon>
        <taxon>Gammaproteobacteria</taxon>
        <taxon>Oceanospirillales</taxon>
        <taxon>Halomonadaceae</taxon>
        <taxon>Franzmannia</taxon>
    </lineage>
</organism>
<dbReference type="InterPro" id="IPR005180">
    <property type="entry name" value="DUF302"/>
</dbReference>
<dbReference type="Pfam" id="PF03625">
    <property type="entry name" value="DUF302"/>
    <property type="match status" value="1"/>
</dbReference>
<dbReference type="CDD" id="cd14797">
    <property type="entry name" value="DUF302"/>
    <property type="match status" value="1"/>
</dbReference>
<feature type="chain" id="PRO_5011552276" evidence="1">
    <location>
        <begin position="25"/>
        <end position="156"/>
    </location>
</feature>
<dbReference type="PANTHER" id="PTHR38342:SF2">
    <property type="entry name" value="INNER MEMBRANE OR EXPORTED"/>
    <property type="match status" value="1"/>
</dbReference>
<dbReference type="OrthoDB" id="9799367at2"/>
<keyword evidence="4" id="KW-1185">Reference proteome</keyword>
<evidence type="ECO:0000313" key="3">
    <source>
        <dbReference type="EMBL" id="SDL37362.1"/>
    </source>
</evidence>
<feature type="domain" description="DUF302" evidence="2">
    <location>
        <begin position="62"/>
        <end position="123"/>
    </location>
</feature>
<protein>
    <submittedName>
        <fullName evidence="3">Uncharacterized conserved protein, DUF302 family</fullName>
    </submittedName>
</protein>
<proteinExistence type="predicted"/>
<accession>A0A1G9JJA0</accession>
<feature type="signal peptide" evidence="1">
    <location>
        <begin position="1"/>
        <end position="24"/>
    </location>
</feature>
<sequence>MSMNFTPLVAALAVGLLVSGPTQADAPSYGIERLSGNVNIDDVEARLREALDERDLTLVETVDHAANAANVDLELPDTRLFLFGNPEVGTPMMQCQGSAALDLPQKMVIRQDGDQVHIEWNDPHYLSDRHGLDDCELPLDNVAGVLTEIAAQALGE</sequence>
<dbReference type="EMBL" id="FNGH01000004">
    <property type="protein sequence ID" value="SDL37362.1"/>
    <property type="molecule type" value="Genomic_DNA"/>
</dbReference>
<evidence type="ECO:0000256" key="1">
    <source>
        <dbReference type="SAM" id="SignalP"/>
    </source>
</evidence>
<dbReference type="AlphaFoldDB" id="A0A1G9JJA0"/>
<dbReference type="PANTHER" id="PTHR38342">
    <property type="entry name" value="SLR5037 PROTEIN"/>
    <property type="match status" value="1"/>
</dbReference>
<name>A0A1G9JJA0_9GAMM</name>
<dbReference type="Proteomes" id="UP000199107">
    <property type="component" value="Unassembled WGS sequence"/>
</dbReference>
<dbReference type="InterPro" id="IPR035923">
    <property type="entry name" value="TT1751-like_sf"/>
</dbReference>
<evidence type="ECO:0000313" key="4">
    <source>
        <dbReference type="Proteomes" id="UP000199107"/>
    </source>
</evidence>
<evidence type="ECO:0000259" key="2">
    <source>
        <dbReference type="Pfam" id="PF03625"/>
    </source>
</evidence>